<feature type="transmembrane region" description="Helical" evidence="4">
    <location>
        <begin position="12"/>
        <end position="29"/>
    </location>
</feature>
<evidence type="ECO:0000256" key="3">
    <source>
        <dbReference type="ARBA" id="ARBA00023163"/>
    </source>
</evidence>
<name>A0ABN6MKR1_9ACTN</name>
<accession>A0ABN6MKR1</accession>
<dbReference type="InterPro" id="IPR000792">
    <property type="entry name" value="Tscrpt_reg_LuxR_C"/>
</dbReference>
<keyword evidence="3" id="KW-0804">Transcription</keyword>
<dbReference type="RefSeq" id="WP_244386465.1">
    <property type="nucleotide sequence ID" value="NZ_AP025564.1"/>
</dbReference>
<dbReference type="InterPro" id="IPR036388">
    <property type="entry name" value="WH-like_DNA-bd_sf"/>
</dbReference>
<feature type="transmembrane region" description="Helical" evidence="4">
    <location>
        <begin position="311"/>
        <end position="331"/>
    </location>
</feature>
<feature type="domain" description="HTH luxR-type" evidence="5">
    <location>
        <begin position="410"/>
        <end position="475"/>
    </location>
</feature>
<dbReference type="Pfam" id="PF00196">
    <property type="entry name" value="GerE"/>
    <property type="match status" value="1"/>
</dbReference>
<dbReference type="PROSITE" id="PS50043">
    <property type="entry name" value="HTH_LUXR_2"/>
    <property type="match status" value="1"/>
</dbReference>
<dbReference type="Proteomes" id="UP001320544">
    <property type="component" value="Chromosome"/>
</dbReference>
<dbReference type="EMBL" id="AP025564">
    <property type="protein sequence ID" value="BDE97261.1"/>
    <property type="molecule type" value="Genomic_DNA"/>
</dbReference>
<gene>
    <name evidence="6" type="ORF">CE91St30_25940</name>
</gene>
<dbReference type="PANTHER" id="PTHR44688:SF16">
    <property type="entry name" value="DNA-BINDING TRANSCRIPTIONAL ACTIVATOR DEVR_DOSR"/>
    <property type="match status" value="1"/>
</dbReference>
<feature type="transmembrane region" description="Helical" evidence="4">
    <location>
        <begin position="122"/>
        <end position="143"/>
    </location>
</feature>
<organism evidence="6 7">
    <name type="scientific">Raoultibacter timonensis</name>
    <dbReference type="NCBI Taxonomy" id="1907662"/>
    <lineage>
        <taxon>Bacteria</taxon>
        <taxon>Bacillati</taxon>
        <taxon>Actinomycetota</taxon>
        <taxon>Coriobacteriia</taxon>
        <taxon>Eggerthellales</taxon>
        <taxon>Eggerthellaceae</taxon>
        <taxon>Raoultibacter</taxon>
    </lineage>
</organism>
<feature type="transmembrane region" description="Helical" evidence="4">
    <location>
        <begin position="254"/>
        <end position="272"/>
    </location>
</feature>
<evidence type="ECO:0000256" key="4">
    <source>
        <dbReference type="SAM" id="Phobius"/>
    </source>
</evidence>
<keyword evidence="4" id="KW-0812">Transmembrane</keyword>
<feature type="transmembrane region" description="Helical" evidence="4">
    <location>
        <begin position="35"/>
        <end position="54"/>
    </location>
</feature>
<evidence type="ECO:0000259" key="5">
    <source>
        <dbReference type="PROSITE" id="PS50043"/>
    </source>
</evidence>
<feature type="transmembrane region" description="Helical" evidence="4">
    <location>
        <begin position="343"/>
        <end position="361"/>
    </location>
</feature>
<evidence type="ECO:0000256" key="1">
    <source>
        <dbReference type="ARBA" id="ARBA00023015"/>
    </source>
</evidence>
<keyword evidence="1" id="KW-0805">Transcription regulation</keyword>
<evidence type="ECO:0000313" key="7">
    <source>
        <dbReference type="Proteomes" id="UP001320544"/>
    </source>
</evidence>
<proteinExistence type="predicted"/>
<dbReference type="PANTHER" id="PTHR44688">
    <property type="entry name" value="DNA-BINDING TRANSCRIPTIONAL ACTIVATOR DEVR_DOSR"/>
    <property type="match status" value="1"/>
</dbReference>
<evidence type="ECO:0000256" key="2">
    <source>
        <dbReference type="ARBA" id="ARBA00023125"/>
    </source>
</evidence>
<keyword evidence="7" id="KW-1185">Reference proteome</keyword>
<keyword evidence="4" id="KW-0472">Membrane</keyword>
<dbReference type="SUPFAM" id="SSF46894">
    <property type="entry name" value="C-terminal effector domain of the bipartite response regulators"/>
    <property type="match status" value="1"/>
</dbReference>
<keyword evidence="4" id="KW-1133">Transmembrane helix</keyword>
<dbReference type="SMART" id="SM00421">
    <property type="entry name" value="HTH_LUXR"/>
    <property type="match status" value="1"/>
</dbReference>
<feature type="transmembrane region" description="Helical" evidence="4">
    <location>
        <begin position="66"/>
        <end position="85"/>
    </location>
</feature>
<feature type="transmembrane region" description="Helical" evidence="4">
    <location>
        <begin position="188"/>
        <end position="208"/>
    </location>
</feature>
<feature type="transmembrane region" description="Helical" evidence="4">
    <location>
        <begin position="149"/>
        <end position="167"/>
    </location>
</feature>
<dbReference type="Gene3D" id="1.10.10.10">
    <property type="entry name" value="Winged helix-like DNA-binding domain superfamily/Winged helix DNA-binding domain"/>
    <property type="match status" value="1"/>
</dbReference>
<feature type="transmembrane region" description="Helical" evidence="4">
    <location>
        <begin position="91"/>
        <end position="110"/>
    </location>
</feature>
<feature type="transmembrane region" description="Helical" evidence="4">
    <location>
        <begin position="220"/>
        <end position="242"/>
    </location>
</feature>
<protein>
    <recommendedName>
        <fullName evidence="5">HTH luxR-type domain-containing protein</fullName>
    </recommendedName>
</protein>
<keyword evidence="2" id="KW-0238">DNA-binding</keyword>
<reference evidence="6 7" key="1">
    <citation type="submission" date="2022-01" db="EMBL/GenBank/DDBJ databases">
        <title>Novel bile acid biosynthetic pathways are enriched in the microbiome of centenarians.</title>
        <authorList>
            <person name="Sato Y."/>
            <person name="Atarashi K."/>
            <person name="Plichta R.D."/>
            <person name="Arai Y."/>
            <person name="Sasajima S."/>
            <person name="Kearney M.S."/>
            <person name="Suda W."/>
            <person name="Takeshita K."/>
            <person name="Sasaki T."/>
            <person name="Okamoto S."/>
            <person name="Skelly N.A."/>
            <person name="Okamura Y."/>
            <person name="Vlamakis H."/>
            <person name="Li Y."/>
            <person name="Tanoue T."/>
            <person name="Takei H."/>
            <person name="Nittono H."/>
            <person name="Narushima S."/>
            <person name="Irie J."/>
            <person name="Itoh H."/>
            <person name="Moriya K."/>
            <person name="Sugiura Y."/>
            <person name="Suematsu M."/>
            <person name="Moritoki N."/>
            <person name="Shibata S."/>
            <person name="Littman R.D."/>
            <person name="Fischbach A.M."/>
            <person name="Uwamino Y."/>
            <person name="Inoue T."/>
            <person name="Honda A."/>
            <person name="Hattori M."/>
            <person name="Murai T."/>
            <person name="Xavier J.R."/>
            <person name="Hirose N."/>
            <person name="Honda K."/>
        </authorList>
    </citation>
    <scope>NUCLEOTIDE SEQUENCE [LARGE SCALE GENOMIC DNA]</scope>
    <source>
        <strain evidence="6 7">CE91-St30</strain>
    </source>
</reference>
<dbReference type="InterPro" id="IPR016032">
    <property type="entry name" value="Sig_transdc_resp-reg_C-effctor"/>
</dbReference>
<sequence length="478" mass="52575">MRFFKTVQPCNLGLMCIHIWIYCSTHRAIPAEGMPLMTVMYLVLSVSLVAMVFVERAKPLAERTKRRVDVASAVCMACAAFFLTFPLPFSGASTTFLGAVLGGVSVGWTYARWAEFYAELDIHYAAPLVLLTMALGSLAKTVVDLLPPVPATVVLVCMPIVAYVTLYRSTASVRPALEPYRYYNSRTIMSLWRVGFGIAVYSFTVGVIQSMPLAQLASTGVVAIVAKHAGEIVVALALLAWVVAFKRGLSFGRIWNLVLVLMATALIFTPYLEDVLSGYLFTFVGVAQTFVIIILFLALADIARHSSYQPITVFAAGWLAYTLPFSLGDILGESLQAITPDASMAMAAIVWLLVIVTLLFFDESSAGKRLIFTELNDEGDEDTPAKRFGAQQEALNEEKAADMLSLRCTALAKELKLTPREHEILELMARGRSKTYIAEAFFISENTVRGHVKHLYAKLGVHSKQELVDRVEQTEVRG</sequence>
<dbReference type="CDD" id="cd06170">
    <property type="entry name" value="LuxR_C_like"/>
    <property type="match status" value="1"/>
</dbReference>
<feature type="transmembrane region" description="Helical" evidence="4">
    <location>
        <begin position="278"/>
        <end position="299"/>
    </location>
</feature>
<dbReference type="PRINTS" id="PR00038">
    <property type="entry name" value="HTHLUXR"/>
</dbReference>
<evidence type="ECO:0000313" key="6">
    <source>
        <dbReference type="EMBL" id="BDE97261.1"/>
    </source>
</evidence>